<keyword evidence="8" id="KW-0560">Oxidoreductase</keyword>
<dbReference type="Proteomes" id="UP001187531">
    <property type="component" value="Unassembled WGS sequence"/>
</dbReference>
<dbReference type="InterPro" id="IPR028039">
    <property type="entry name" value="CCDC32"/>
</dbReference>
<dbReference type="NCBIfam" id="TIGR01500">
    <property type="entry name" value="sepiapter_red"/>
    <property type="match status" value="1"/>
</dbReference>
<dbReference type="GO" id="GO:0006729">
    <property type="term" value="P:tetrahydrobiopterin biosynthetic process"/>
    <property type="evidence" value="ECO:0007669"/>
    <property type="project" value="InterPro"/>
</dbReference>
<evidence type="ECO:0000313" key="9">
    <source>
        <dbReference type="EMBL" id="KAK2709967.1"/>
    </source>
</evidence>
<evidence type="ECO:0000256" key="2">
    <source>
        <dbReference type="ARBA" id="ARBA00010483"/>
    </source>
</evidence>
<comment type="similarity">
    <text evidence="2">Belongs to the sepiapterin reductase family.</text>
</comment>
<organism evidence="9 10">
    <name type="scientific">Artemia franciscana</name>
    <name type="common">Brine shrimp</name>
    <name type="synonym">Artemia sanfranciscana</name>
    <dbReference type="NCBI Taxonomy" id="6661"/>
    <lineage>
        <taxon>Eukaryota</taxon>
        <taxon>Metazoa</taxon>
        <taxon>Ecdysozoa</taxon>
        <taxon>Arthropoda</taxon>
        <taxon>Crustacea</taxon>
        <taxon>Branchiopoda</taxon>
        <taxon>Anostraca</taxon>
        <taxon>Artemiidae</taxon>
        <taxon>Artemia</taxon>
    </lineage>
</organism>
<reference evidence="9" key="1">
    <citation type="submission" date="2023-07" db="EMBL/GenBank/DDBJ databases">
        <title>Chromosome-level genome assembly of Artemia franciscana.</title>
        <authorList>
            <person name="Jo E."/>
        </authorList>
    </citation>
    <scope>NUCLEOTIDE SEQUENCE</scope>
    <source>
        <tissue evidence="9">Whole body</tissue>
    </source>
</reference>
<dbReference type="CDD" id="cd05367">
    <property type="entry name" value="SPR-like_SDR_c"/>
    <property type="match status" value="1"/>
</dbReference>
<keyword evidence="6" id="KW-0963">Cytoplasm</keyword>
<dbReference type="SUPFAM" id="SSF51735">
    <property type="entry name" value="NAD(P)-binding Rossmann-fold domains"/>
    <property type="match status" value="1"/>
</dbReference>
<dbReference type="FunFam" id="3.40.50.720:FF:000259">
    <property type="entry name" value="Sepiapterin reductase"/>
    <property type="match status" value="1"/>
</dbReference>
<dbReference type="PANTHER" id="PTHR44085:SF2">
    <property type="entry name" value="SEPIAPTERIN REDUCTASE"/>
    <property type="match status" value="1"/>
</dbReference>
<evidence type="ECO:0000256" key="6">
    <source>
        <dbReference type="ARBA" id="ARBA00022490"/>
    </source>
</evidence>
<sequence length="401" mass="44198">MDAWNTEEEVALKVVGPNLGFDNNFVQCSKSSFQPLPDKEEYICSLGSAALADQKTKSSKKLVDSLAVAKIDALINYSNGDEYVCEIDEPIESNLSNIIRHINPERQALTVGELVQLVKADQLELSLSGSSESLSKFDLDSKKSCVLITGASRGIGRAIAQEFAKSVAAESFFILIARSFKDLEEVKQALMKIANISVSTLVLDLSKPEDFNFEAIVNNILTSENQTKDSFEQVIIVHNAGSIGNISKRAAEMDSNDEIQAYFKLNLLSVILLNSAFLKVFSKFDSYNIIVINVSSLCGVQPFKSFSMYCSGKASRDMFFKVLALEEPNINVLNYAPGPVETDMVANIVENTWDESLANANTTMRENGTILAPETTAKRLVKILDDRKYSSGDHVDYFDDI</sequence>
<dbReference type="InterPro" id="IPR006393">
    <property type="entry name" value="Sepiapterin_red"/>
</dbReference>
<dbReference type="PRINTS" id="PR00081">
    <property type="entry name" value="GDHRDH"/>
</dbReference>
<dbReference type="Pfam" id="PF00106">
    <property type="entry name" value="adh_short"/>
    <property type="match status" value="1"/>
</dbReference>
<dbReference type="InterPro" id="IPR002347">
    <property type="entry name" value="SDR_fam"/>
</dbReference>
<evidence type="ECO:0000256" key="5">
    <source>
        <dbReference type="ARBA" id="ARBA00019170"/>
    </source>
</evidence>
<dbReference type="EMBL" id="JAVRJZ010000017">
    <property type="protein sequence ID" value="KAK2709967.1"/>
    <property type="molecule type" value="Genomic_DNA"/>
</dbReference>
<dbReference type="AlphaFoldDB" id="A0AA88HQP3"/>
<protein>
    <recommendedName>
        <fullName evidence="5">Sepiapterin reductase</fullName>
        <ecNumber evidence="4">1.1.1.153</ecNumber>
    </recommendedName>
</protein>
<dbReference type="Pfam" id="PF14989">
    <property type="entry name" value="CCDC32"/>
    <property type="match status" value="1"/>
</dbReference>
<dbReference type="InterPro" id="IPR036291">
    <property type="entry name" value="NAD(P)-bd_dom_sf"/>
</dbReference>
<keyword evidence="7" id="KW-0521">NADP</keyword>
<comment type="subunit">
    <text evidence="3">Homodimer.</text>
</comment>
<gene>
    <name evidence="9" type="ORF">QYM36_013595</name>
</gene>
<comment type="caution">
    <text evidence="9">The sequence shown here is derived from an EMBL/GenBank/DDBJ whole genome shotgun (WGS) entry which is preliminary data.</text>
</comment>
<evidence type="ECO:0000256" key="4">
    <source>
        <dbReference type="ARBA" id="ARBA00013075"/>
    </source>
</evidence>
<dbReference type="GO" id="GO:0005737">
    <property type="term" value="C:cytoplasm"/>
    <property type="evidence" value="ECO:0007669"/>
    <property type="project" value="UniProtKB-SubCell"/>
</dbReference>
<comment type="subcellular location">
    <subcellularLocation>
        <location evidence="1">Cytoplasm</location>
    </subcellularLocation>
</comment>
<dbReference type="GO" id="GO:0004757">
    <property type="term" value="F:sepiapterin reductase (NADP+) activity"/>
    <property type="evidence" value="ECO:0007669"/>
    <property type="project" value="UniProtKB-EC"/>
</dbReference>
<dbReference type="InterPro" id="IPR051721">
    <property type="entry name" value="Biopterin_syn/organic_redct"/>
</dbReference>
<evidence type="ECO:0000256" key="7">
    <source>
        <dbReference type="ARBA" id="ARBA00022857"/>
    </source>
</evidence>
<evidence type="ECO:0000256" key="3">
    <source>
        <dbReference type="ARBA" id="ARBA00011738"/>
    </source>
</evidence>
<accession>A0AA88HQP3</accession>
<keyword evidence="10" id="KW-1185">Reference proteome</keyword>
<proteinExistence type="inferred from homology"/>
<dbReference type="EC" id="1.1.1.153" evidence="4"/>
<dbReference type="Gene3D" id="3.40.50.720">
    <property type="entry name" value="NAD(P)-binding Rossmann-like Domain"/>
    <property type="match status" value="1"/>
</dbReference>
<dbReference type="PANTHER" id="PTHR44085">
    <property type="entry name" value="SEPIAPTERIN REDUCTASE"/>
    <property type="match status" value="1"/>
</dbReference>
<evidence type="ECO:0000256" key="1">
    <source>
        <dbReference type="ARBA" id="ARBA00004496"/>
    </source>
</evidence>
<evidence type="ECO:0000313" key="10">
    <source>
        <dbReference type="Proteomes" id="UP001187531"/>
    </source>
</evidence>
<name>A0AA88HQP3_ARTSF</name>
<evidence type="ECO:0000256" key="8">
    <source>
        <dbReference type="ARBA" id="ARBA00023002"/>
    </source>
</evidence>